<accession>A0A8S3ZUV3</accession>
<feature type="transmembrane region" description="Helical" evidence="2">
    <location>
        <begin position="15"/>
        <end position="37"/>
    </location>
</feature>
<feature type="compositionally biased region" description="Basic and acidic residues" evidence="1">
    <location>
        <begin position="222"/>
        <end position="239"/>
    </location>
</feature>
<dbReference type="PANTHER" id="PTHR11360:SF312">
    <property type="entry name" value="KARMOISIN, ISOFORM B"/>
    <property type="match status" value="1"/>
</dbReference>
<dbReference type="InterPro" id="IPR011701">
    <property type="entry name" value="MFS"/>
</dbReference>
<dbReference type="SUPFAM" id="SSF103473">
    <property type="entry name" value="MFS general substrate transporter"/>
    <property type="match status" value="1"/>
</dbReference>
<dbReference type="OrthoDB" id="6499973at2759"/>
<feature type="transmembrane region" description="Helical" evidence="2">
    <location>
        <begin position="87"/>
        <end position="109"/>
    </location>
</feature>
<feature type="compositionally biased region" description="Polar residues" evidence="1">
    <location>
        <begin position="204"/>
        <end position="213"/>
    </location>
</feature>
<feature type="compositionally biased region" description="Polar residues" evidence="1">
    <location>
        <begin position="247"/>
        <end position="262"/>
    </location>
</feature>
<organism evidence="3 4">
    <name type="scientific">Candidula unifasciata</name>
    <dbReference type="NCBI Taxonomy" id="100452"/>
    <lineage>
        <taxon>Eukaryota</taxon>
        <taxon>Metazoa</taxon>
        <taxon>Spiralia</taxon>
        <taxon>Lophotrochozoa</taxon>
        <taxon>Mollusca</taxon>
        <taxon>Gastropoda</taxon>
        <taxon>Heterobranchia</taxon>
        <taxon>Euthyneura</taxon>
        <taxon>Panpulmonata</taxon>
        <taxon>Eupulmonata</taxon>
        <taxon>Stylommatophora</taxon>
        <taxon>Helicina</taxon>
        <taxon>Helicoidea</taxon>
        <taxon>Geomitridae</taxon>
        <taxon>Candidula</taxon>
    </lineage>
</organism>
<feature type="region of interest" description="Disordered" evidence="1">
    <location>
        <begin position="204"/>
        <end position="262"/>
    </location>
</feature>
<feature type="transmembrane region" description="Helical" evidence="2">
    <location>
        <begin position="115"/>
        <end position="136"/>
    </location>
</feature>
<gene>
    <name evidence="3" type="ORF">CUNI_LOCUS18807</name>
</gene>
<dbReference type="Pfam" id="PF07690">
    <property type="entry name" value="MFS_1"/>
    <property type="match status" value="1"/>
</dbReference>
<name>A0A8S3ZUV3_9EUPU</name>
<dbReference type="InterPro" id="IPR050327">
    <property type="entry name" value="Proton-linked_MCT"/>
</dbReference>
<protein>
    <recommendedName>
        <fullName evidence="5">Monocarboxylate transporter 10</fullName>
    </recommendedName>
</protein>
<dbReference type="Proteomes" id="UP000678393">
    <property type="component" value="Unassembled WGS sequence"/>
</dbReference>
<dbReference type="InterPro" id="IPR036259">
    <property type="entry name" value="MFS_trans_sf"/>
</dbReference>
<dbReference type="GO" id="GO:0022857">
    <property type="term" value="F:transmembrane transporter activity"/>
    <property type="evidence" value="ECO:0007669"/>
    <property type="project" value="InterPro"/>
</dbReference>
<evidence type="ECO:0000256" key="1">
    <source>
        <dbReference type="SAM" id="MobiDB-lite"/>
    </source>
</evidence>
<dbReference type="AlphaFoldDB" id="A0A8S3ZUV3"/>
<dbReference type="Gene3D" id="1.20.1250.20">
    <property type="entry name" value="MFS general substrate transporter like domains"/>
    <property type="match status" value="1"/>
</dbReference>
<keyword evidence="2" id="KW-1133">Transmembrane helix</keyword>
<feature type="transmembrane region" description="Helical" evidence="2">
    <location>
        <begin position="49"/>
        <end position="75"/>
    </location>
</feature>
<evidence type="ECO:0008006" key="5">
    <source>
        <dbReference type="Google" id="ProtNLM"/>
    </source>
</evidence>
<keyword evidence="2" id="KW-0812">Transmembrane</keyword>
<dbReference type="PANTHER" id="PTHR11360">
    <property type="entry name" value="MONOCARBOXYLATE TRANSPORTER"/>
    <property type="match status" value="1"/>
</dbReference>
<evidence type="ECO:0000256" key="2">
    <source>
        <dbReference type="SAM" id="Phobius"/>
    </source>
</evidence>
<feature type="non-terminal residue" evidence="3">
    <location>
        <position position="262"/>
    </location>
</feature>
<dbReference type="EMBL" id="CAJHNH020006040">
    <property type="protein sequence ID" value="CAG5133249.1"/>
    <property type="molecule type" value="Genomic_DNA"/>
</dbReference>
<evidence type="ECO:0000313" key="3">
    <source>
        <dbReference type="EMBL" id="CAG5133249.1"/>
    </source>
</evidence>
<keyword evidence="2" id="KW-0472">Membrane</keyword>
<proteinExistence type="predicted"/>
<evidence type="ECO:0000313" key="4">
    <source>
        <dbReference type="Proteomes" id="UP000678393"/>
    </source>
</evidence>
<comment type="caution">
    <text evidence="3">The sequence shown here is derived from an EMBL/GenBank/DDBJ whole genome shotgun (WGS) entry which is preliminary data.</text>
</comment>
<sequence>VKYVKDVFPQNDGNILVMCISITSGISRIQVAFVLLGVSTLCIPFSDSFAGLIVLTLIMGMCDGIFICLLGPIAFDIVGERGASQALGFLFGIFSVPMTVGPPVAGFLYDHLGTYNIAFHIAGCPPILGALLMFFIPRAAPNVPAVTTTEEFAAVSLPEIYHSNTRLEVNVSPPPKVNSTVSPQVITIDDVSSLVLINENTNNNQAATSDIDGNTSNNNREANNEMDGREEEVTNKDLDHEADETETLLTTKPASDLENVQV</sequence>
<reference evidence="3" key="1">
    <citation type="submission" date="2021-04" db="EMBL/GenBank/DDBJ databases">
        <authorList>
            <consortium name="Molecular Ecology Group"/>
        </authorList>
    </citation>
    <scope>NUCLEOTIDE SEQUENCE</scope>
</reference>
<keyword evidence="4" id="KW-1185">Reference proteome</keyword>